<dbReference type="AlphaFoldDB" id="A0A5B0RWY8"/>
<gene>
    <name evidence="1" type="ORF">PGTUg99_003659</name>
</gene>
<evidence type="ECO:0000313" key="2">
    <source>
        <dbReference type="Proteomes" id="UP000325313"/>
    </source>
</evidence>
<sequence length="61" mass="7031">MKKMVINEVASSAKKAFDELQSIDDRNKKTEGLERLKRALVERKEEILTANDLDVQLITRT</sequence>
<comment type="caution">
    <text evidence="1">The sequence shown here is derived from an EMBL/GenBank/DDBJ whole genome shotgun (WGS) entry which is preliminary data.</text>
</comment>
<reference evidence="1 2" key="1">
    <citation type="submission" date="2019-05" db="EMBL/GenBank/DDBJ databases">
        <title>Emergence of the Ug99 lineage of the wheat stem rust pathogen through somatic hybridization.</title>
        <authorList>
            <person name="Li F."/>
            <person name="Upadhyaya N.M."/>
            <person name="Sperschneider J."/>
            <person name="Matny O."/>
            <person name="Nguyen-Phuc H."/>
            <person name="Mago R."/>
            <person name="Raley C."/>
            <person name="Miller M.E."/>
            <person name="Silverstein K.A.T."/>
            <person name="Henningsen E."/>
            <person name="Hirsch C.D."/>
            <person name="Visser B."/>
            <person name="Pretorius Z.A."/>
            <person name="Steffenson B.J."/>
            <person name="Schwessinger B."/>
            <person name="Dodds P.N."/>
            <person name="Figueroa M."/>
        </authorList>
    </citation>
    <scope>NUCLEOTIDE SEQUENCE [LARGE SCALE GENOMIC DNA]</scope>
    <source>
        <strain evidence="1 2">Ug99</strain>
    </source>
</reference>
<dbReference type="EMBL" id="VDEP01000108">
    <property type="protein sequence ID" value="KAA1130476.1"/>
    <property type="molecule type" value="Genomic_DNA"/>
</dbReference>
<accession>A0A5B0RWY8</accession>
<dbReference type="Proteomes" id="UP000325313">
    <property type="component" value="Unassembled WGS sequence"/>
</dbReference>
<evidence type="ECO:0008006" key="3">
    <source>
        <dbReference type="Google" id="ProtNLM"/>
    </source>
</evidence>
<evidence type="ECO:0000313" key="1">
    <source>
        <dbReference type="EMBL" id="KAA1130476.1"/>
    </source>
</evidence>
<dbReference type="GO" id="GO:0016491">
    <property type="term" value="F:oxidoreductase activity"/>
    <property type="evidence" value="ECO:0007669"/>
    <property type="project" value="InterPro"/>
</dbReference>
<protein>
    <recommendedName>
        <fullName evidence="3">Gamma-glutamyl-phosphate reductase</fullName>
    </recommendedName>
</protein>
<name>A0A5B0RWY8_PUCGR</name>
<dbReference type="Gene3D" id="3.40.605.10">
    <property type="entry name" value="Aldehyde Dehydrogenase, Chain A, domain 1"/>
    <property type="match status" value="1"/>
</dbReference>
<organism evidence="1 2">
    <name type="scientific">Puccinia graminis f. sp. tritici</name>
    <dbReference type="NCBI Taxonomy" id="56615"/>
    <lineage>
        <taxon>Eukaryota</taxon>
        <taxon>Fungi</taxon>
        <taxon>Dikarya</taxon>
        <taxon>Basidiomycota</taxon>
        <taxon>Pucciniomycotina</taxon>
        <taxon>Pucciniomycetes</taxon>
        <taxon>Pucciniales</taxon>
        <taxon>Pucciniaceae</taxon>
        <taxon>Puccinia</taxon>
    </lineage>
</organism>
<proteinExistence type="predicted"/>
<dbReference type="InterPro" id="IPR016162">
    <property type="entry name" value="Ald_DH_N"/>
</dbReference>